<dbReference type="InterPro" id="IPR027417">
    <property type="entry name" value="P-loop_NTPase"/>
</dbReference>
<organism evidence="18 19">
    <name type="scientific">Leucobacter aridicollis</name>
    <dbReference type="NCBI Taxonomy" id="283878"/>
    <lineage>
        <taxon>Bacteria</taxon>
        <taxon>Bacillati</taxon>
        <taxon>Actinomycetota</taxon>
        <taxon>Actinomycetes</taxon>
        <taxon>Micrococcales</taxon>
        <taxon>Microbacteriaceae</taxon>
        <taxon>Leucobacter</taxon>
    </lineage>
</organism>
<keyword evidence="6 18" id="KW-0269">Exonuclease</keyword>
<evidence type="ECO:0000256" key="15">
    <source>
        <dbReference type="SAM" id="MobiDB-lite"/>
    </source>
</evidence>
<dbReference type="InterPro" id="IPR014017">
    <property type="entry name" value="DNA_helicase_UvrD-like_C"/>
</dbReference>
<dbReference type="GO" id="GO:0033202">
    <property type="term" value="C:DNA helicase complex"/>
    <property type="evidence" value="ECO:0007669"/>
    <property type="project" value="TreeGrafter"/>
</dbReference>
<dbReference type="PROSITE" id="PS51217">
    <property type="entry name" value="UVRD_HELICASE_CTER"/>
    <property type="match status" value="1"/>
</dbReference>
<keyword evidence="2 14" id="KW-0547">Nucleotide-binding</keyword>
<dbReference type="Gene3D" id="1.10.486.10">
    <property type="entry name" value="PCRA, domain 4"/>
    <property type="match status" value="1"/>
</dbReference>
<evidence type="ECO:0000256" key="9">
    <source>
        <dbReference type="ARBA" id="ARBA00023204"/>
    </source>
</evidence>
<evidence type="ECO:0000256" key="2">
    <source>
        <dbReference type="ARBA" id="ARBA00022741"/>
    </source>
</evidence>
<dbReference type="Gene3D" id="3.90.320.10">
    <property type="match status" value="1"/>
</dbReference>
<keyword evidence="3" id="KW-0227">DNA damage</keyword>
<keyword evidence="10" id="KW-0413">Isomerase</keyword>
<dbReference type="EC" id="5.6.2.4" evidence="12"/>
<keyword evidence="5 14" id="KW-0347">Helicase</keyword>
<evidence type="ECO:0000256" key="7">
    <source>
        <dbReference type="ARBA" id="ARBA00022840"/>
    </source>
</evidence>
<protein>
    <recommendedName>
        <fullName evidence="12">DNA 3'-5' helicase</fullName>
        <ecNumber evidence="12">5.6.2.4</ecNumber>
    </recommendedName>
</protein>
<keyword evidence="9" id="KW-0234">DNA repair</keyword>
<evidence type="ECO:0000256" key="8">
    <source>
        <dbReference type="ARBA" id="ARBA00023125"/>
    </source>
</evidence>
<evidence type="ECO:0000256" key="12">
    <source>
        <dbReference type="ARBA" id="ARBA00034808"/>
    </source>
</evidence>
<dbReference type="EMBL" id="JACCBD010000001">
    <property type="protein sequence ID" value="NYD27228.1"/>
    <property type="molecule type" value="Genomic_DNA"/>
</dbReference>
<keyword evidence="4 14" id="KW-0378">Hydrolase</keyword>
<evidence type="ECO:0000256" key="14">
    <source>
        <dbReference type="PROSITE-ProRule" id="PRU00560"/>
    </source>
</evidence>
<reference evidence="18 19" key="1">
    <citation type="submission" date="2020-07" db="EMBL/GenBank/DDBJ databases">
        <title>Sequencing the genomes of 1000 actinobacteria strains.</title>
        <authorList>
            <person name="Klenk H.-P."/>
        </authorList>
    </citation>
    <scope>NUCLEOTIDE SEQUENCE [LARGE SCALE GENOMIC DNA]</scope>
    <source>
        <strain evidence="18 19">DSM 17380</strain>
    </source>
</reference>
<feature type="domain" description="UvrD-like helicase C-terminal" evidence="17">
    <location>
        <begin position="361"/>
        <end position="670"/>
    </location>
</feature>
<keyword evidence="19" id="KW-1185">Reference proteome</keyword>
<dbReference type="GO" id="GO:0003677">
    <property type="term" value="F:DNA binding"/>
    <property type="evidence" value="ECO:0007669"/>
    <property type="project" value="UniProtKB-KW"/>
</dbReference>
<evidence type="ECO:0000256" key="3">
    <source>
        <dbReference type="ARBA" id="ARBA00022763"/>
    </source>
</evidence>
<dbReference type="InterPro" id="IPR038726">
    <property type="entry name" value="PDDEXK_AddAB-type"/>
</dbReference>
<evidence type="ECO:0000313" key="18">
    <source>
        <dbReference type="EMBL" id="NYD27228.1"/>
    </source>
</evidence>
<evidence type="ECO:0000256" key="1">
    <source>
        <dbReference type="ARBA" id="ARBA00022722"/>
    </source>
</evidence>
<dbReference type="InterPro" id="IPR014016">
    <property type="entry name" value="UvrD-like_ATP-bd"/>
</dbReference>
<comment type="caution">
    <text evidence="18">The sequence shown here is derived from an EMBL/GenBank/DDBJ whole genome shotgun (WGS) entry which is preliminary data.</text>
</comment>
<keyword evidence="1" id="KW-0540">Nuclease</keyword>
<accession>A0A852R8P2</accession>
<dbReference type="GO" id="GO:0004527">
    <property type="term" value="F:exonuclease activity"/>
    <property type="evidence" value="ECO:0007669"/>
    <property type="project" value="UniProtKB-KW"/>
</dbReference>
<feature type="domain" description="UvrD-like helicase ATP-binding" evidence="16">
    <location>
        <begin position="3"/>
        <end position="320"/>
    </location>
</feature>
<evidence type="ECO:0000259" key="17">
    <source>
        <dbReference type="PROSITE" id="PS51217"/>
    </source>
</evidence>
<evidence type="ECO:0000256" key="10">
    <source>
        <dbReference type="ARBA" id="ARBA00023235"/>
    </source>
</evidence>
<dbReference type="InterPro" id="IPR000212">
    <property type="entry name" value="DNA_helicase_UvrD/REP"/>
</dbReference>
<dbReference type="PANTHER" id="PTHR11070">
    <property type="entry name" value="UVRD / RECB / PCRA DNA HELICASE FAMILY MEMBER"/>
    <property type="match status" value="1"/>
</dbReference>
<evidence type="ECO:0000256" key="6">
    <source>
        <dbReference type="ARBA" id="ARBA00022839"/>
    </source>
</evidence>
<dbReference type="Pfam" id="PF00580">
    <property type="entry name" value="UvrD-helicase"/>
    <property type="match status" value="1"/>
</dbReference>
<dbReference type="Proteomes" id="UP000586095">
    <property type="component" value="Unassembled WGS sequence"/>
</dbReference>
<evidence type="ECO:0000256" key="13">
    <source>
        <dbReference type="ARBA" id="ARBA00048988"/>
    </source>
</evidence>
<dbReference type="SUPFAM" id="SSF52540">
    <property type="entry name" value="P-loop containing nucleoside triphosphate hydrolases"/>
    <property type="match status" value="1"/>
</dbReference>
<keyword evidence="8" id="KW-0238">DNA-binding</keyword>
<evidence type="ECO:0000256" key="5">
    <source>
        <dbReference type="ARBA" id="ARBA00022806"/>
    </source>
</evidence>
<dbReference type="GO" id="GO:0005524">
    <property type="term" value="F:ATP binding"/>
    <property type="evidence" value="ECO:0007669"/>
    <property type="project" value="UniProtKB-UniRule"/>
</dbReference>
<proteinExistence type="predicted"/>
<dbReference type="PROSITE" id="PS51198">
    <property type="entry name" value="UVRD_HELICASE_ATP_BIND"/>
    <property type="match status" value="1"/>
</dbReference>
<dbReference type="GO" id="GO:0005829">
    <property type="term" value="C:cytosol"/>
    <property type="evidence" value="ECO:0007669"/>
    <property type="project" value="TreeGrafter"/>
</dbReference>
<dbReference type="InterPro" id="IPR011604">
    <property type="entry name" value="PDDEXK-like_dom_sf"/>
</dbReference>
<dbReference type="GO" id="GO:0000725">
    <property type="term" value="P:recombinational repair"/>
    <property type="evidence" value="ECO:0007669"/>
    <property type="project" value="TreeGrafter"/>
</dbReference>
<evidence type="ECO:0000313" key="19">
    <source>
        <dbReference type="Proteomes" id="UP000586095"/>
    </source>
</evidence>
<comment type="catalytic activity">
    <reaction evidence="11">
        <text>Couples ATP hydrolysis with the unwinding of duplex DNA by translocating in the 3'-5' direction.</text>
        <dbReference type="EC" id="5.6.2.4"/>
    </reaction>
</comment>
<dbReference type="RefSeq" id="WP_185987214.1">
    <property type="nucleotide sequence ID" value="NZ_BAAALZ010000001.1"/>
</dbReference>
<dbReference type="PANTHER" id="PTHR11070:SF59">
    <property type="entry name" value="DNA 3'-5' HELICASE"/>
    <property type="match status" value="1"/>
</dbReference>
<gene>
    <name evidence="18" type="ORF">BJ960_002031</name>
</gene>
<evidence type="ECO:0000256" key="4">
    <source>
        <dbReference type="ARBA" id="ARBA00022801"/>
    </source>
</evidence>
<evidence type="ECO:0000256" key="11">
    <source>
        <dbReference type="ARBA" id="ARBA00034617"/>
    </source>
</evidence>
<dbReference type="AlphaFoldDB" id="A0A852R8P2"/>
<feature type="binding site" evidence="14">
    <location>
        <begin position="24"/>
        <end position="31"/>
    </location>
    <ligand>
        <name>ATP</name>
        <dbReference type="ChEBI" id="CHEBI:30616"/>
    </ligand>
</feature>
<dbReference type="Gene3D" id="3.40.50.300">
    <property type="entry name" value="P-loop containing nucleotide triphosphate hydrolases"/>
    <property type="match status" value="2"/>
</dbReference>
<name>A0A852R8P2_9MICO</name>
<sequence length="1093" mass="115555">MIAFDTSQQRVLALDPRAHARVLGAPGTGKTELLVESFARAMALAGWEEGDALVLAPNRLVAASLRERVHKRLDRAVGGAPVRTASSFAFSVLGRAAATAGEAPPRLLTGTVQDEAIAETVEARIQADAARGEGGLATDVLLSAPFRAELRELWRVLDDFGFTPAALAASLTGALAEARNLAYSAGPDPGLAARWVEALDVLQDVQQGLEQSRAQEVSSSGLLRLAAQAIRDGQAPAPRLLLIDDAQELGEGQLALVAACATAGSAVWAFGDPDLATSAFQGEHTRVLAGLTAELVRRGWTPPPAAAEQLVVLDTVYRHGATIRGFVRGLSTRIGSAGGAAHRAAESVPVSVAATEAGAGAGAEEAVDGVADSDRGGATPPTAGRVGGGRDSVEFARMTSPAEQLGAIAHRMRARKLGLDSERALEWGEMAVVCRTRAEVTRVARLLAGHQVPTGVAAGGIVLREHQVVRELVALLQHALGIATLDAQGVLRLAGGVIGGLDAVAVRRLRGGLLLDERRAAREEAREPLTVDELVFEAFEFPGPSPAIDSAGGRAIRKLGLMAAAGLKVREGGGTPREVLWALWDGAKLADRWQQEAIAGRGLRADEANRSLDAVVGLFFALQRHEEQDSEQPIADLLDDILRNTVPEDSLAQRSERQTVTVTTPQGMIGREFSLVAVIGVQDGSWPNLRARGSLLGTAALERWLRGGEALMPSRRDTTHDELRLFLHACSRARDELLVAAVADENSHPSPFFGLGSDFAVTGLPSSRLTLRGITAAMRRRVVEDAADATAVISLRALARADVSGAHPRDWYGVLEPSTTAPLYEPAADEEPRPVPVSPSQLEKAETCALDWVIGALGGGAGSVQASLGTLVHHALETVEGHDPDEMLGAIFAEWKKLPFDAEWESERARRTAAQMAGGLSDYLREFEASGKELLGQESGFSLAVGRAELRGIADRLEVQRGGSGTEVTVVDLKTGRTPATKPEAEEHVQLQAYQLGVLLGAFDTGDVEVGADVRTAAKLLYVHPDAARGKGYVLREQSGLSEDAREQLVARIADVADTMAARAFTARVEHHCSDPHRPGNCRLHIIQAVSHA</sequence>
<dbReference type="GO" id="GO:0043138">
    <property type="term" value="F:3'-5' DNA helicase activity"/>
    <property type="evidence" value="ECO:0007669"/>
    <property type="project" value="UniProtKB-EC"/>
</dbReference>
<evidence type="ECO:0000259" key="16">
    <source>
        <dbReference type="PROSITE" id="PS51198"/>
    </source>
</evidence>
<dbReference type="Pfam" id="PF12705">
    <property type="entry name" value="PDDEXK_1"/>
    <property type="match status" value="1"/>
</dbReference>
<comment type="catalytic activity">
    <reaction evidence="13">
        <text>ATP + H2O = ADP + phosphate + H(+)</text>
        <dbReference type="Rhea" id="RHEA:13065"/>
        <dbReference type="ChEBI" id="CHEBI:15377"/>
        <dbReference type="ChEBI" id="CHEBI:15378"/>
        <dbReference type="ChEBI" id="CHEBI:30616"/>
        <dbReference type="ChEBI" id="CHEBI:43474"/>
        <dbReference type="ChEBI" id="CHEBI:456216"/>
        <dbReference type="EC" id="5.6.2.4"/>
    </reaction>
</comment>
<keyword evidence="7 14" id="KW-0067">ATP-binding</keyword>
<feature type="region of interest" description="Disordered" evidence="15">
    <location>
        <begin position="363"/>
        <end position="390"/>
    </location>
</feature>